<dbReference type="AlphaFoldDB" id="X1DA24"/>
<proteinExistence type="predicted"/>
<reference evidence="1" key="1">
    <citation type="journal article" date="2014" name="Front. Microbiol.">
        <title>High frequency of phylogenetically diverse reductive dehalogenase-homologous genes in deep subseafloor sedimentary metagenomes.</title>
        <authorList>
            <person name="Kawai M."/>
            <person name="Futagami T."/>
            <person name="Toyoda A."/>
            <person name="Takaki Y."/>
            <person name="Nishi S."/>
            <person name="Hori S."/>
            <person name="Arai W."/>
            <person name="Tsubouchi T."/>
            <person name="Morono Y."/>
            <person name="Uchiyama I."/>
            <person name="Ito T."/>
            <person name="Fujiyama A."/>
            <person name="Inagaki F."/>
            <person name="Takami H."/>
        </authorList>
    </citation>
    <scope>NUCLEOTIDE SEQUENCE</scope>
    <source>
        <strain evidence="1">Expedition CK06-06</strain>
    </source>
</reference>
<gene>
    <name evidence="1" type="ORF">S01H4_40420</name>
</gene>
<name>X1DA24_9ZZZZ</name>
<comment type="caution">
    <text evidence="1">The sequence shown here is derived from an EMBL/GenBank/DDBJ whole genome shotgun (WGS) entry which is preliminary data.</text>
</comment>
<feature type="non-terminal residue" evidence="1">
    <location>
        <position position="260"/>
    </location>
</feature>
<organism evidence="1">
    <name type="scientific">marine sediment metagenome</name>
    <dbReference type="NCBI Taxonomy" id="412755"/>
    <lineage>
        <taxon>unclassified sequences</taxon>
        <taxon>metagenomes</taxon>
        <taxon>ecological metagenomes</taxon>
    </lineage>
</organism>
<dbReference type="Gene3D" id="1.25.40.10">
    <property type="entry name" value="Tetratricopeptide repeat domain"/>
    <property type="match status" value="1"/>
</dbReference>
<sequence length="260" mass="28710">MTKLEDKSWVPAKIELLLEMGQQQKGCFTLLQQAESAKSRGDLDSAVESYDRLIALSKKLLETVLLHNRYHTAPVDIIPIVGPLLNAMFTQADLWQSKGDLPKAETLRSEALAISKKHLGSSGIAEVERSQAASLTSQGRFNEALVKLATCRDFFLREGDPLRLARTTLDMVDILQWLGDHTRALSELNHVSAAIAPLVSDHQLTLQGVIGSLLESIAGIVSGREDGKQAQEAFELYRILIEIEYYKGLINKALGKFEDA</sequence>
<evidence type="ECO:0000313" key="1">
    <source>
        <dbReference type="EMBL" id="GAH05140.1"/>
    </source>
</evidence>
<evidence type="ECO:0008006" key="2">
    <source>
        <dbReference type="Google" id="ProtNLM"/>
    </source>
</evidence>
<dbReference type="SUPFAM" id="SSF48452">
    <property type="entry name" value="TPR-like"/>
    <property type="match status" value="1"/>
</dbReference>
<accession>X1DA24</accession>
<dbReference type="InterPro" id="IPR011990">
    <property type="entry name" value="TPR-like_helical_dom_sf"/>
</dbReference>
<protein>
    <recommendedName>
        <fullName evidence="2">MalT-like TPR region domain-containing protein</fullName>
    </recommendedName>
</protein>
<dbReference type="EMBL" id="BART01022006">
    <property type="protein sequence ID" value="GAH05140.1"/>
    <property type="molecule type" value="Genomic_DNA"/>
</dbReference>